<dbReference type="GO" id="GO:0016192">
    <property type="term" value="P:vesicle-mediated transport"/>
    <property type="evidence" value="ECO:0007669"/>
    <property type="project" value="InterPro"/>
</dbReference>
<keyword evidence="5 8" id="KW-1133">Transmembrane helix</keyword>
<keyword evidence="8" id="KW-0333">Golgi apparatus</keyword>
<evidence type="ECO:0000313" key="9">
    <source>
        <dbReference type="EMBL" id="KAF7338664.1"/>
    </source>
</evidence>
<accession>A0A8H7CI88</accession>
<evidence type="ECO:0000256" key="2">
    <source>
        <dbReference type="ARBA" id="ARBA00022448"/>
    </source>
</evidence>
<reference evidence="9" key="1">
    <citation type="submission" date="2020-05" db="EMBL/GenBank/DDBJ databases">
        <title>Mycena genomes resolve the evolution of fungal bioluminescence.</title>
        <authorList>
            <person name="Tsai I.J."/>
        </authorList>
    </citation>
    <scope>NUCLEOTIDE SEQUENCE</scope>
    <source>
        <strain evidence="9">CCC161011</strain>
    </source>
</reference>
<evidence type="ECO:0000313" key="10">
    <source>
        <dbReference type="Proteomes" id="UP000620124"/>
    </source>
</evidence>
<evidence type="ECO:0000256" key="4">
    <source>
        <dbReference type="ARBA" id="ARBA00022927"/>
    </source>
</evidence>
<evidence type="ECO:0000256" key="3">
    <source>
        <dbReference type="ARBA" id="ARBA00022692"/>
    </source>
</evidence>
<protein>
    <recommendedName>
        <fullName evidence="8">Protein transport protein SFT2</fullName>
    </recommendedName>
</protein>
<comment type="caution">
    <text evidence="9">The sequence shown here is derived from an EMBL/GenBank/DDBJ whole genome shotgun (WGS) entry which is preliminary data.</text>
</comment>
<feature type="transmembrane region" description="Helical" evidence="8">
    <location>
        <begin position="126"/>
        <end position="144"/>
    </location>
</feature>
<keyword evidence="6 8" id="KW-0472">Membrane</keyword>
<dbReference type="InterPro" id="IPR007305">
    <property type="entry name" value="Vesicle_transpt_Got1/SFT2"/>
</dbReference>
<comment type="similarity">
    <text evidence="7 8">Belongs to the SFT2 family.</text>
</comment>
<comment type="caution">
    <text evidence="8">Lacks conserved residue(s) required for the propagation of feature annotation.</text>
</comment>
<feature type="transmembrane region" description="Helical" evidence="8">
    <location>
        <begin position="39"/>
        <end position="61"/>
    </location>
</feature>
<evidence type="ECO:0000256" key="5">
    <source>
        <dbReference type="ARBA" id="ARBA00022989"/>
    </source>
</evidence>
<dbReference type="GO" id="GO:0015031">
    <property type="term" value="P:protein transport"/>
    <property type="evidence" value="ECO:0007669"/>
    <property type="project" value="UniProtKB-KW"/>
</dbReference>
<dbReference type="Proteomes" id="UP000620124">
    <property type="component" value="Unassembled WGS sequence"/>
</dbReference>
<keyword evidence="2 8" id="KW-0813">Transport</keyword>
<dbReference type="EMBL" id="JACAZI010000021">
    <property type="protein sequence ID" value="KAF7338664.1"/>
    <property type="molecule type" value="Genomic_DNA"/>
</dbReference>
<evidence type="ECO:0000256" key="8">
    <source>
        <dbReference type="RuleBase" id="RU363111"/>
    </source>
</evidence>
<dbReference type="InterPro" id="IPR011691">
    <property type="entry name" value="Vesicle_transpt_SFT2"/>
</dbReference>
<keyword evidence="10" id="KW-1185">Reference proteome</keyword>
<dbReference type="PANTHER" id="PTHR23137:SF6">
    <property type="entry name" value="VESICLE TRANSPORT PROTEIN"/>
    <property type="match status" value="1"/>
</dbReference>
<dbReference type="OrthoDB" id="73614at2759"/>
<evidence type="ECO:0000256" key="6">
    <source>
        <dbReference type="ARBA" id="ARBA00023136"/>
    </source>
</evidence>
<keyword evidence="4 8" id="KW-0653">Protein transport</keyword>
<dbReference type="AlphaFoldDB" id="A0A8H7CI88"/>
<feature type="transmembrane region" description="Helical" evidence="8">
    <location>
        <begin position="67"/>
        <end position="90"/>
    </location>
</feature>
<evidence type="ECO:0000256" key="7">
    <source>
        <dbReference type="ARBA" id="ARBA00025800"/>
    </source>
</evidence>
<name>A0A8H7CI88_9AGAR</name>
<keyword evidence="3 8" id="KW-0812">Transmembrane</keyword>
<feature type="transmembrane region" description="Helical" evidence="8">
    <location>
        <begin position="185"/>
        <end position="207"/>
    </location>
</feature>
<dbReference type="GO" id="GO:0000139">
    <property type="term" value="C:Golgi membrane"/>
    <property type="evidence" value="ECO:0007669"/>
    <property type="project" value="UniProtKB-SubCell"/>
</dbReference>
<feature type="transmembrane region" description="Helical" evidence="8">
    <location>
        <begin position="102"/>
        <end position="120"/>
    </location>
</feature>
<comment type="function">
    <text evidence="8">Nonessential protein required for the fusion of transport vesicles derived from the endocytic pathway with the Golgi complex.</text>
</comment>
<proteinExistence type="inferred from homology"/>
<organism evidence="9 10">
    <name type="scientific">Mycena venus</name>
    <dbReference type="NCBI Taxonomy" id="2733690"/>
    <lineage>
        <taxon>Eukaryota</taxon>
        <taxon>Fungi</taxon>
        <taxon>Dikarya</taxon>
        <taxon>Basidiomycota</taxon>
        <taxon>Agaricomycotina</taxon>
        <taxon>Agaricomycetes</taxon>
        <taxon>Agaricomycetidae</taxon>
        <taxon>Agaricales</taxon>
        <taxon>Marasmiineae</taxon>
        <taxon>Mycenaceae</taxon>
        <taxon>Mycena</taxon>
    </lineage>
</organism>
<dbReference type="PANTHER" id="PTHR23137">
    <property type="entry name" value="VESICLE TRANSPORT PROTEIN-RELATED"/>
    <property type="match status" value="1"/>
</dbReference>
<gene>
    <name evidence="9" type="ORF">MVEN_02093000</name>
</gene>
<comment type="subcellular location">
    <subcellularLocation>
        <location evidence="8">Golgi apparatus membrane</location>
        <topology evidence="8">Multi-pass membrane protein</topology>
    </subcellularLocation>
    <subcellularLocation>
        <location evidence="1">Membrane</location>
        <topology evidence="1">Multi-pass membrane protein</topology>
    </subcellularLocation>
</comment>
<sequence length="209" mass="22739">MASKGWFNLESAGAAIPETQYFEGDSAFKFLGLSRTTRLYGFVGCLGIGFLLSVLGSIVLFLGQLSIFAVLYGFGTIISLVGTGFLIGFFSQLKLMFKPVRVVATIILLAAIGMIFVGAFVLDSEILCLILVFVQYLAYTWYSLSYVPVRTDRGQEVYRPWLKGGGLEDFDAKVGTSNTHKTSGLCNSAICLLLPYIFIIAACTIGRES</sequence>
<dbReference type="Pfam" id="PF04178">
    <property type="entry name" value="Got1"/>
    <property type="match status" value="1"/>
</dbReference>
<evidence type="ECO:0000256" key="1">
    <source>
        <dbReference type="ARBA" id="ARBA00004141"/>
    </source>
</evidence>